<dbReference type="EMBL" id="BAABKM010000003">
    <property type="protein sequence ID" value="GAA4715230.1"/>
    <property type="molecule type" value="Genomic_DNA"/>
</dbReference>
<dbReference type="RefSeq" id="WP_345523138.1">
    <property type="nucleotide sequence ID" value="NZ_BAABKM010000003.1"/>
</dbReference>
<comment type="caution">
    <text evidence="1">The sequence shown here is derived from an EMBL/GenBank/DDBJ whole genome shotgun (WGS) entry which is preliminary data.</text>
</comment>
<evidence type="ECO:0000313" key="2">
    <source>
        <dbReference type="Proteomes" id="UP001499974"/>
    </source>
</evidence>
<gene>
    <name evidence="1" type="ORF">GCM10023349_38370</name>
</gene>
<reference evidence="2" key="1">
    <citation type="journal article" date="2019" name="Int. J. Syst. Evol. Microbiol.">
        <title>The Global Catalogue of Microorganisms (GCM) 10K type strain sequencing project: providing services to taxonomists for standard genome sequencing and annotation.</title>
        <authorList>
            <consortium name="The Broad Institute Genomics Platform"/>
            <consortium name="The Broad Institute Genome Sequencing Center for Infectious Disease"/>
            <person name="Wu L."/>
            <person name="Ma J."/>
        </authorList>
    </citation>
    <scope>NUCLEOTIDE SEQUENCE [LARGE SCALE GENOMIC DNA]</scope>
    <source>
        <strain evidence="2">JCM 18531</strain>
    </source>
</reference>
<protein>
    <submittedName>
        <fullName evidence="1">Pyridoxamine 5'-phosphate oxidase family protein</fullName>
    </submittedName>
</protein>
<dbReference type="InterPro" id="IPR012349">
    <property type="entry name" value="Split_barrel_FMN-bd"/>
</dbReference>
<dbReference type="Proteomes" id="UP001499974">
    <property type="component" value="Unassembled WGS sequence"/>
</dbReference>
<sequence length="141" mass="15616">MSTSNGFTWIDGTLVDLAPDECERLLGTHAVGRIAWNGPAAPTVLPVNFIVADSEIWFRTTARSSLSREIDDLPVTFQVDEVDEFTRSGWSVQVHGTAHIVYDAARLPRTWPGIETWPAGAHALHVVIEQREITGRRLLPS</sequence>
<dbReference type="InterPro" id="IPR024747">
    <property type="entry name" value="Pyridox_Oxase-rel"/>
</dbReference>
<keyword evidence="2" id="KW-1185">Reference proteome</keyword>
<proteinExistence type="predicted"/>
<name>A0ABP8XWR1_9ACTN</name>
<dbReference type="Pfam" id="PF12900">
    <property type="entry name" value="Pyridox_ox_2"/>
    <property type="match status" value="1"/>
</dbReference>
<organism evidence="1 2">
    <name type="scientific">Nocardioides conyzicola</name>
    <dbReference type="NCBI Taxonomy" id="1651781"/>
    <lineage>
        <taxon>Bacteria</taxon>
        <taxon>Bacillati</taxon>
        <taxon>Actinomycetota</taxon>
        <taxon>Actinomycetes</taxon>
        <taxon>Propionibacteriales</taxon>
        <taxon>Nocardioidaceae</taxon>
        <taxon>Nocardioides</taxon>
    </lineage>
</organism>
<dbReference type="SUPFAM" id="SSF50475">
    <property type="entry name" value="FMN-binding split barrel"/>
    <property type="match status" value="1"/>
</dbReference>
<evidence type="ECO:0000313" key="1">
    <source>
        <dbReference type="EMBL" id="GAA4715230.1"/>
    </source>
</evidence>
<dbReference type="Gene3D" id="2.30.110.10">
    <property type="entry name" value="Electron Transport, Fmn-binding Protein, Chain A"/>
    <property type="match status" value="1"/>
</dbReference>
<accession>A0ABP8XWR1</accession>